<evidence type="ECO:0000256" key="5">
    <source>
        <dbReference type="ARBA" id="ARBA00023136"/>
    </source>
</evidence>
<dbReference type="PRINTS" id="PR01434">
    <property type="entry name" value="NADHDHGNASE5"/>
</dbReference>
<evidence type="ECO:0000256" key="3">
    <source>
        <dbReference type="ARBA" id="ARBA00022692"/>
    </source>
</evidence>
<evidence type="ECO:0000313" key="10">
    <source>
        <dbReference type="EMBL" id="ABF18665.1"/>
    </source>
</evidence>
<evidence type="ECO:0000256" key="1">
    <source>
        <dbReference type="ARBA" id="ARBA00004141"/>
    </source>
</evidence>
<evidence type="ECO:0000256" key="8">
    <source>
        <dbReference type="SAM" id="Phobius"/>
    </source>
</evidence>
<dbReference type="AlphaFoldDB" id="A3QRH6"/>
<dbReference type="Pfam" id="PF00361">
    <property type="entry name" value="Proton_antipo_M"/>
    <property type="match status" value="1"/>
</dbReference>
<feature type="transmembrane region" description="Helical" evidence="8">
    <location>
        <begin position="392"/>
        <end position="409"/>
    </location>
</feature>
<evidence type="ECO:0000256" key="2">
    <source>
        <dbReference type="ARBA" id="ARBA00012944"/>
    </source>
</evidence>
<evidence type="ECO:0000259" key="9">
    <source>
        <dbReference type="Pfam" id="PF00361"/>
    </source>
</evidence>
<dbReference type="EC" id="7.1.1.2" evidence="2"/>
<evidence type="ECO:0000256" key="6">
    <source>
        <dbReference type="ARBA" id="ARBA00031027"/>
    </source>
</evidence>
<feature type="transmembrane region" description="Helical" evidence="8">
    <location>
        <begin position="461"/>
        <end position="484"/>
    </location>
</feature>
<comment type="catalytic activity">
    <reaction evidence="7">
        <text>a ubiquinone + NADH + 5 H(+)(in) = a ubiquinol + NAD(+) + 4 H(+)(out)</text>
        <dbReference type="Rhea" id="RHEA:29091"/>
        <dbReference type="Rhea" id="RHEA-COMP:9565"/>
        <dbReference type="Rhea" id="RHEA-COMP:9566"/>
        <dbReference type="ChEBI" id="CHEBI:15378"/>
        <dbReference type="ChEBI" id="CHEBI:16389"/>
        <dbReference type="ChEBI" id="CHEBI:17976"/>
        <dbReference type="ChEBI" id="CHEBI:57540"/>
        <dbReference type="ChEBI" id="CHEBI:57945"/>
        <dbReference type="EC" id="7.1.1.2"/>
    </reaction>
</comment>
<keyword evidence="10" id="KW-0496">Mitochondrion</keyword>
<feature type="transmembrane region" description="Helical" evidence="8">
    <location>
        <begin position="262"/>
        <end position="290"/>
    </location>
</feature>
<sequence length="517" mass="58088">MFFASILCFFFSDYTGLLYNFNFCDILENNMEFFVSASLSGYNLFFFVMLSFCGVMSLNYSLHYQGYNSYDGNLLYINMFIFLITMVLLSITSGLLSSLVMWEYLGVVSFFLILFYENYVSLRAAVITLVTSRVGDVFFFLLVGYSMINVSWENVLLLLLGLSLWFVVGSKSAFFPMSSWLLEAMRAPTPVSALVHSSTLVAAGVWFMLCYWNNIYNVGFCFFGLICCLVTTIVTGVSSLIISDSKKIVALSTSNNISWCLIYVFSGFSYLAVLQLLVHGLGKCLFFIIMGNVMSSGEGGQEYKGFHPSVSYINLGSIFFSVFCLSGAPMLGIYFSKHFFFSSHFGESSNYFFSLLLLVSFFVTNLYSARLIAISCGTVNGSSVSYETNFGFSLYVLLFVGIVCLYNSTLLNESIEGNMRLGFIIIFLFVVGSFFGLVLYNMLGGGLDYYWYGTSLGYMDYLVNSVKIFYSLILGVSLLSLYRWDYSIISIGHQNITNNFLVLSGISSLFIFLLFFV</sequence>
<name>A3QRH6_MICSE</name>
<feature type="transmembrane region" description="Helical" evidence="8">
    <location>
        <begin position="101"/>
        <end position="119"/>
    </location>
</feature>
<feature type="transmembrane region" description="Helical" evidence="8">
    <location>
        <begin position="351"/>
        <end position="372"/>
    </location>
</feature>
<dbReference type="GO" id="GO:0003954">
    <property type="term" value="F:NADH dehydrogenase activity"/>
    <property type="evidence" value="ECO:0007669"/>
    <property type="project" value="TreeGrafter"/>
</dbReference>
<keyword evidence="3 8" id="KW-0812">Transmembrane</keyword>
<feature type="transmembrane region" description="Helical" evidence="8">
    <location>
        <begin position="421"/>
        <end position="441"/>
    </location>
</feature>
<proteinExistence type="predicted"/>
<accession>A3QRH6</accession>
<dbReference type="GO" id="GO:0008137">
    <property type="term" value="F:NADH dehydrogenase (ubiquinone) activity"/>
    <property type="evidence" value="ECO:0007669"/>
    <property type="project" value="UniProtKB-EC"/>
</dbReference>
<reference evidence="10" key="1">
    <citation type="submission" date="2006-02" db="EMBL/GenBank/DDBJ databases">
        <authorList>
            <person name="Park J.-K."/>
            <person name="Kim K.-H."/>
            <person name="Kang S.-H."/>
            <person name="Eom K.S."/>
            <person name="Cummings M.P."/>
        </authorList>
    </citation>
    <scope>NUCLEOTIDE SEQUENCE</scope>
</reference>
<gene>
    <name evidence="10" type="primary">ND5</name>
</gene>
<dbReference type="PANTHER" id="PTHR42829:SF2">
    <property type="entry name" value="NADH-UBIQUINONE OXIDOREDUCTASE CHAIN 5"/>
    <property type="match status" value="1"/>
</dbReference>
<evidence type="ECO:0000256" key="7">
    <source>
        <dbReference type="ARBA" id="ARBA00049551"/>
    </source>
</evidence>
<dbReference type="EMBL" id="DQ412044">
    <property type="protein sequence ID" value="ABF18665.1"/>
    <property type="molecule type" value="Genomic_DNA"/>
</dbReference>
<dbReference type="InterPro" id="IPR003945">
    <property type="entry name" value="NU5C-like"/>
</dbReference>
<feature type="transmembrane region" description="Helical" evidence="8">
    <location>
        <begin position="215"/>
        <end position="242"/>
    </location>
</feature>
<protein>
    <recommendedName>
        <fullName evidence="2">NADH:ubiquinone reductase (H(+)-translocating)</fullName>
        <ecNumber evidence="2">7.1.1.2</ecNumber>
    </recommendedName>
    <alternativeName>
        <fullName evidence="6">NADH dehydrogenase subunit 5</fullName>
    </alternativeName>
</protein>
<dbReference type="GO" id="GO:0015990">
    <property type="term" value="P:electron transport coupled proton transport"/>
    <property type="evidence" value="ECO:0007669"/>
    <property type="project" value="TreeGrafter"/>
</dbReference>
<feature type="transmembrane region" description="Helical" evidence="8">
    <location>
        <begin position="74"/>
        <end position="95"/>
    </location>
</feature>
<dbReference type="InterPro" id="IPR001750">
    <property type="entry name" value="ND/Mrp_TM"/>
</dbReference>
<feature type="transmembrane region" description="Helical" evidence="8">
    <location>
        <begin position="44"/>
        <end position="62"/>
    </location>
</feature>
<feature type="transmembrane region" description="Helical" evidence="8">
    <location>
        <begin position="187"/>
        <end position="209"/>
    </location>
</feature>
<comment type="subcellular location">
    <subcellularLocation>
        <location evidence="1">Membrane</location>
        <topology evidence="1">Multi-pass membrane protein</topology>
    </subcellularLocation>
</comment>
<dbReference type="PANTHER" id="PTHR42829">
    <property type="entry name" value="NADH-UBIQUINONE OXIDOREDUCTASE CHAIN 5"/>
    <property type="match status" value="1"/>
</dbReference>
<feature type="domain" description="NADH:quinone oxidoreductase/Mrp antiporter transmembrane" evidence="9">
    <location>
        <begin position="95"/>
        <end position="359"/>
    </location>
</feature>
<feature type="transmembrane region" description="Helical" evidence="8">
    <location>
        <begin position="310"/>
        <end position="331"/>
    </location>
</feature>
<geneLocation type="mitochondrion" evidence="10"/>
<keyword evidence="5 8" id="KW-0472">Membrane</keyword>
<dbReference type="GO" id="GO:0016020">
    <property type="term" value="C:membrane"/>
    <property type="evidence" value="ECO:0007669"/>
    <property type="project" value="UniProtKB-SubCell"/>
</dbReference>
<organism evidence="10">
    <name type="scientific">Microcotyle sebastis</name>
    <name type="common">Parasitic monogenean flatworm</name>
    <dbReference type="NCBI Taxonomy" id="116890"/>
    <lineage>
        <taxon>Eukaryota</taxon>
        <taxon>Metazoa</taxon>
        <taxon>Spiralia</taxon>
        <taxon>Lophotrochozoa</taxon>
        <taxon>Platyhelminthes</taxon>
        <taxon>Monogenea</taxon>
        <taxon>Polyopisthocotylea</taxon>
        <taxon>Mazocraeidea</taxon>
        <taxon>Microcotylidae</taxon>
        <taxon>Microcotyle</taxon>
    </lineage>
</organism>
<feature type="transmembrane region" description="Helical" evidence="8">
    <location>
        <begin position="496"/>
        <end position="516"/>
    </location>
</feature>
<feature type="transmembrane region" description="Helical" evidence="8">
    <location>
        <begin position="154"/>
        <end position="175"/>
    </location>
</feature>
<evidence type="ECO:0000256" key="4">
    <source>
        <dbReference type="ARBA" id="ARBA00022989"/>
    </source>
</evidence>
<feature type="transmembrane region" description="Helical" evidence="8">
    <location>
        <begin position="126"/>
        <end position="148"/>
    </location>
</feature>
<reference evidence="10" key="2">
    <citation type="journal article" date="2007" name="BMC Evol. Biol.">
        <title>A common origin of complex life cycles in parasitic flatworms: evidence from the complete mitochondrial genome of Microcotyle sebastis (Monogenea: Platyhelminthes).</title>
        <authorList>
            <person name="Park J.K."/>
            <person name="Kim K.H."/>
            <person name="Kang S."/>
            <person name="Kim W."/>
            <person name="Eom K.S."/>
            <person name="Littlewood D.T."/>
        </authorList>
    </citation>
    <scope>NUCLEOTIDE SEQUENCE</scope>
</reference>
<keyword evidence="4 8" id="KW-1133">Transmembrane helix</keyword>
<dbReference type="GO" id="GO:0042773">
    <property type="term" value="P:ATP synthesis coupled electron transport"/>
    <property type="evidence" value="ECO:0007669"/>
    <property type="project" value="InterPro"/>
</dbReference>